<evidence type="ECO:0000313" key="3">
    <source>
        <dbReference type="Proteomes" id="UP000008808"/>
    </source>
</evidence>
<gene>
    <name evidence="2" type="ordered locus">ELI_05005</name>
</gene>
<protein>
    <recommendedName>
        <fullName evidence="4">Flp family type IVb pilin</fullName>
    </recommendedName>
</protein>
<dbReference type="Proteomes" id="UP000008808">
    <property type="component" value="Chromosome"/>
</dbReference>
<organism evidence="2 3">
    <name type="scientific">Erythrobacter litoralis (strain HTCC2594)</name>
    <dbReference type="NCBI Taxonomy" id="314225"/>
    <lineage>
        <taxon>Bacteria</taxon>
        <taxon>Pseudomonadati</taxon>
        <taxon>Pseudomonadota</taxon>
        <taxon>Alphaproteobacteria</taxon>
        <taxon>Sphingomonadales</taxon>
        <taxon>Erythrobacteraceae</taxon>
        <taxon>Erythrobacter/Porphyrobacter group</taxon>
        <taxon>Erythrobacter</taxon>
    </lineage>
</organism>
<sequence>MESIVRKLITSLLQDEAGATAVEYGLILALVFLAMVAAVQGVGNETVAMWDHVSSTSQQAIDQSGV</sequence>
<name>Q2NB48_ERYLH</name>
<keyword evidence="1" id="KW-0472">Membrane</keyword>
<dbReference type="STRING" id="314225.ELI_05005"/>
<dbReference type="AlphaFoldDB" id="Q2NB48"/>
<keyword evidence="1" id="KW-0812">Transmembrane</keyword>
<proteinExistence type="predicted"/>
<reference evidence="3" key="1">
    <citation type="journal article" date="2009" name="J. Bacteriol.">
        <title>Complete genome sequence of Erythrobacter litoralis HTCC2594.</title>
        <authorList>
            <person name="Oh H.M."/>
            <person name="Giovannoni S.J."/>
            <person name="Ferriera S."/>
            <person name="Johnson J."/>
            <person name="Cho J.C."/>
        </authorList>
    </citation>
    <scope>NUCLEOTIDE SEQUENCE [LARGE SCALE GENOMIC DNA]</scope>
    <source>
        <strain evidence="3">HTCC2594</strain>
    </source>
</reference>
<keyword evidence="1" id="KW-1133">Transmembrane helix</keyword>
<dbReference type="eggNOG" id="COG3847">
    <property type="taxonomic scope" value="Bacteria"/>
</dbReference>
<dbReference type="HOGENOM" id="CLU_171854_5_1_5"/>
<evidence type="ECO:0000256" key="1">
    <source>
        <dbReference type="SAM" id="Phobius"/>
    </source>
</evidence>
<dbReference type="InterPro" id="IPR007047">
    <property type="entry name" value="Flp_Fap"/>
</dbReference>
<keyword evidence="3" id="KW-1185">Reference proteome</keyword>
<dbReference type="KEGG" id="eli:ELI_05005"/>
<evidence type="ECO:0008006" key="4">
    <source>
        <dbReference type="Google" id="ProtNLM"/>
    </source>
</evidence>
<dbReference type="EMBL" id="CP000157">
    <property type="protein sequence ID" value="ABC63093.1"/>
    <property type="molecule type" value="Genomic_DNA"/>
</dbReference>
<accession>Q2NB48</accession>
<dbReference type="Pfam" id="PF04964">
    <property type="entry name" value="Flp_Fap"/>
    <property type="match status" value="1"/>
</dbReference>
<evidence type="ECO:0000313" key="2">
    <source>
        <dbReference type="EMBL" id="ABC63093.1"/>
    </source>
</evidence>
<feature type="transmembrane region" description="Helical" evidence="1">
    <location>
        <begin position="21"/>
        <end position="42"/>
    </location>
</feature>